<evidence type="ECO:0008006" key="4">
    <source>
        <dbReference type="Google" id="ProtNLM"/>
    </source>
</evidence>
<name>A0ABV2LPP9_9FLAO</name>
<proteinExistence type="predicted"/>
<comment type="caution">
    <text evidence="2">The sequence shown here is derived from an EMBL/GenBank/DDBJ whole genome shotgun (WGS) entry which is preliminary data.</text>
</comment>
<reference evidence="2 3" key="1">
    <citation type="submission" date="2024-06" db="EMBL/GenBank/DDBJ databases">
        <title>Genomic Encyclopedia of Type Strains, Phase IV (KMG-IV): sequencing the most valuable type-strain genomes for metagenomic binning, comparative biology and taxonomic classification.</title>
        <authorList>
            <person name="Goeker M."/>
        </authorList>
    </citation>
    <scope>NUCLEOTIDE SEQUENCE [LARGE SCALE GENOMIC DNA]</scope>
    <source>
        <strain evidence="2 3">DSM 29388</strain>
    </source>
</reference>
<evidence type="ECO:0000313" key="2">
    <source>
        <dbReference type="EMBL" id="MET3730551.1"/>
    </source>
</evidence>
<evidence type="ECO:0000256" key="1">
    <source>
        <dbReference type="SAM" id="SignalP"/>
    </source>
</evidence>
<dbReference type="EMBL" id="JBEPMO010000001">
    <property type="protein sequence ID" value="MET3730551.1"/>
    <property type="molecule type" value="Genomic_DNA"/>
</dbReference>
<protein>
    <recommendedName>
        <fullName evidence="4">Imelysin</fullName>
    </recommendedName>
</protein>
<evidence type="ECO:0000313" key="3">
    <source>
        <dbReference type="Proteomes" id="UP001549146"/>
    </source>
</evidence>
<keyword evidence="3" id="KW-1185">Reference proteome</keyword>
<sequence>MKNLHVKNLILILNSCLILLACQEDDLNFFSSQNSLHYYPSETENRTNFVTANNPLNPYDSIGIKHNLILEEFLNLPTSAISLEDRLTSLRSLLNIFSNATIDSADLHNIESILSNSQLAYDSILNTSTLSSGAKINLSNFLEWIEEYKDDVDFNHQAYILAKEDTILFESFSSTDKETLLSITSLARHSFDRKKRRKDKDWGINVTNFIGGFQGTLHSSDKAILYAICLGLTPP</sequence>
<feature type="chain" id="PRO_5047340207" description="Imelysin" evidence="1">
    <location>
        <begin position="22"/>
        <end position="235"/>
    </location>
</feature>
<dbReference type="RefSeq" id="WP_354505602.1">
    <property type="nucleotide sequence ID" value="NZ_JBEPMO010000001.1"/>
</dbReference>
<dbReference type="Proteomes" id="UP001549146">
    <property type="component" value="Unassembled WGS sequence"/>
</dbReference>
<accession>A0ABV2LPP9</accession>
<feature type="signal peptide" evidence="1">
    <location>
        <begin position="1"/>
        <end position="21"/>
    </location>
</feature>
<dbReference type="PROSITE" id="PS51257">
    <property type="entry name" value="PROKAR_LIPOPROTEIN"/>
    <property type="match status" value="1"/>
</dbReference>
<keyword evidence="1" id="KW-0732">Signal</keyword>
<gene>
    <name evidence="2" type="ORF">ABID46_000103</name>
</gene>
<organism evidence="2 3">
    <name type="scientific">Moheibacter stercoris</name>
    <dbReference type="NCBI Taxonomy" id="1628251"/>
    <lineage>
        <taxon>Bacteria</taxon>
        <taxon>Pseudomonadati</taxon>
        <taxon>Bacteroidota</taxon>
        <taxon>Flavobacteriia</taxon>
        <taxon>Flavobacteriales</taxon>
        <taxon>Weeksellaceae</taxon>
        <taxon>Moheibacter</taxon>
    </lineage>
</organism>